<dbReference type="EnsemblPlants" id="KEH43060">
    <property type="protein sequence ID" value="KEH43060"/>
    <property type="gene ID" value="MTR_1g081920"/>
</dbReference>
<dbReference type="Proteomes" id="UP000002051">
    <property type="component" value="Unassembled WGS sequence"/>
</dbReference>
<accession>A0A072VYB1</accession>
<dbReference type="InterPro" id="IPR036736">
    <property type="entry name" value="ACP-like_sf"/>
</dbReference>
<reference evidence="4" key="4">
    <citation type="journal article" date="2018" name="Nat. Plants">
        <title>Whole-genome landscape of Medicago truncatula symbiotic genes.</title>
        <authorList>
            <person name="Pecrix Y."/>
            <person name="Gamas P."/>
            <person name="Carrere S."/>
        </authorList>
    </citation>
    <scope>NUCLEOTIDE SEQUENCE</scope>
    <source>
        <tissue evidence="4">Leaves</tissue>
    </source>
</reference>
<evidence type="ECO:0000259" key="2">
    <source>
        <dbReference type="PROSITE" id="PS50075"/>
    </source>
</evidence>
<protein>
    <submittedName>
        <fullName evidence="3 4">Acyl carrier protein</fullName>
    </submittedName>
</protein>
<proteinExistence type="predicted"/>
<evidence type="ECO:0000313" key="4">
    <source>
        <dbReference type="EMBL" id="RHN80714.1"/>
    </source>
</evidence>
<keyword evidence="6" id="KW-1185">Reference proteome</keyword>
<dbReference type="Gene3D" id="1.10.1200.10">
    <property type="entry name" value="ACP-like"/>
    <property type="match status" value="1"/>
</dbReference>
<dbReference type="SMR" id="A0A072VYB1"/>
<evidence type="ECO:0000313" key="5">
    <source>
        <dbReference type="EnsemblPlants" id="KEH43060"/>
    </source>
</evidence>
<dbReference type="Proteomes" id="UP000265566">
    <property type="component" value="Chromosome 1"/>
</dbReference>
<dbReference type="OrthoDB" id="448946at2759"/>
<evidence type="ECO:0000256" key="1">
    <source>
        <dbReference type="ARBA" id="ARBA00003180"/>
    </source>
</evidence>
<dbReference type="PROSITE" id="PS50075">
    <property type="entry name" value="CARRIER"/>
    <property type="match status" value="1"/>
</dbReference>
<dbReference type="HOGENOM" id="CLU_108696_5_1_1"/>
<dbReference type="PANTHER" id="PTHR46153:SF20">
    <property type="entry name" value="ACYL CARRIER PROTEIN 2, CHLOROPLASTIC-RELATED"/>
    <property type="match status" value="1"/>
</dbReference>
<dbReference type="InterPro" id="IPR044813">
    <property type="entry name" value="ACP_chloroplastic"/>
</dbReference>
<dbReference type="GO" id="GO:0000036">
    <property type="term" value="F:acyl carrier activity"/>
    <property type="evidence" value="ECO:0007669"/>
    <property type="project" value="InterPro"/>
</dbReference>
<reference evidence="5" key="3">
    <citation type="submission" date="2015-04" db="UniProtKB">
        <authorList>
            <consortium name="EnsemblPlants"/>
        </authorList>
    </citation>
    <scope>IDENTIFICATION</scope>
    <source>
        <strain evidence="5">cv. Jemalong A17</strain>
    </source>
</reference>
<sequence>MLMLKCLVLVQAKPQTVQKVCKIVKKQLGLPDYSIVTGSSKFAMLGVDTVEILMELEEEFGISVELEEDIAESISTVQEAAESLEEKCPGCETCW</sequence>
<dbReference type="EMBL" id="CM001217">
    <property type="protein sequence ID" value="KEH43060.1"/>
    <property type="molecule type" value="Genomic_DNA"/>
</dbReference>
<dbReference type="EMBL" id="PSQE01000001">
    <property type="protein sequence ID" value="RHN80714.1"/>
    <property type="molecule type" value="Genomic_DNA"/>
</dbReference>
<comment type="function">
    <text evidence="1">Carrier of the growing fatty acid chain in fatty acid biosynthesis.</text>
</comment>
<dbReference type="SUPFAM" id="SSF47336">
    <property type="entry name" value="ACP-like"/>
    <property type="match status" value="1"/>
</dbReference>
<reference evidence="3 6" key="1">
    <citation type="journal article" date="2011" name="Nature">
        <title>The Medicago genome provides insight into the evolution of rhizobial symbioses.</title>
        <authorList>
            <person name="Young N.D."/>
            <person name="Debelle F."/>
            <person name="Oldroyd G.E."/>
            <person name="Geurts R."/>
            <person name="Cannon S.B."/>
            <person name="Udvardi M.K."/>
            <person name="Benedito V.A."/>
            <person name="Mayer K.F."/>
            <person name="Gouzy J."/>
            <person name="Schoof H."/>
            <person name="Van de Peer Y."/>
            <person name="Proost S."/>
            <person name="Cook D.R."/>
            <person name="Meyers B.C."/>
            <person name="Spannagl M."/>
            <person name="Cheung F."/>
            <person name="De Mita S."/>
            <person name="Krishnakumar V."/>
            <person name="Gundlach H."/>
            <person name="Zhou S."/>
            <person name="Mudge J."/>
            <person name="Bharti A.K."/>
            <person name="Murray J.D."/>
            <person name="Naoumkina M.A."/>
            <person name="Rosen B."/>
            <person name="Silverstein K.A."/>
            <person name="Tang H."/>
            <person name="Rombauts S."/>
            <person name="Zhao P.X."/>
            <person name="Zhou P."/>
            <person name="Barbe V."/>
            <person name="Bardou P."/>
            <person name="Bechner M."/>
            <person name="Bellec A."/>
            <person name="Berger A."/>
            <person name="Berges H."/>
            <person name="Bidwell S."/>
            <person name="Bisseling T."/>
            <person name="Choisne N."/>
            <person name="Couloux A."/>
            <person name="Denny R."/>
            <person name="Deshpande S."/>
            <person name="Dai X."/>
            <person name="Doyle J.J."/>
            <person name="Dudez A.M."/>
            <person name="Farmer A.D."/>
            <person name="Fouteau S."/>
            <person name="Franken C."/>
            <person name="Gibelin C."/>
            <person name="Gish J."/>
            <person name="Goldstein S."/>
            <person name="Gonzalez A.J."/>
            <person name="Green P.J."/>
            <person name="Hallab A."/>
            <person name="Hartog M."/>
            <person name="Hua A."/>
            <person name="Humphray S.J."/>
            <person name="Jeong D.H."/>
            <person name="Jing Y."/>
            <person name="Jocker A."/>
            <person name="Kenton S.M."/>
            <person name="Kim D.J."/>
            <person name="Klee K."/>
            <person name="Lai H."/>
            <person name="Lang C."/>
            <person name="Lin S."/>
            <person name="Macmil S.L."/>
            <person name="Magdelenat G."/>
            <person name="Matthews L."/>
            <person name="McCorrison J."/>
            <person name="Monaghan E.L."/>
            <person name="Mun J.H."/>
            <person name="Najar F.Z."/>
            <person name="Nicholson C."/>
            <person name="Noirot C."/>
            <person name="O'Bleness M."/>
            <person name="Paule C.R."/>
            <person name="Poulain J."/>
            <person name="Prion F."/>
            <person name="Qin B."/>
            <person name="Qu C."/>
            <person name="Retzel E.F."/>
            <person name="Riddle C."/>
            <person name="Sallet E."/>
            <person name="Samain S."/>
            <person name="Samson N."/>
            <person name="Sanders I."/>
            <person name="Saurat O."/>
            <person name="Scarpelli C."/>
            <person name="Schiex T."/>
            <person name="Segurens B."/>
            <person name="Severin A.J."/>
            <person name="Sherrier D.J."/>
            <person name="Shi R."/>
            <person name="Sims S."/>
            <person name="Singer S.R."/>
            <person name="Sinharoy S."/>
            <person name="Sterck L."/>
            <person name="Viollet A."/>
            <person name="Wang B.B."/>
            <person name="Wang K."/>
            <person name="Wang M."/>
            <person name="Wang X."/>
            <person name="Warfsmann J."/>
            <person name="Weissenbach J."/>
            <person name="White D.D."/>
            <person name="White J.D."/>
            <person name="Wiley G.B."/>
            <person name="Wincker P."/>
            <person name="Xing Y."/>
            <person name="Yang L."/>
            <person name="Yao Z."/>
            <person name="Ying F."/>
            <person name="Zhai J."/>
            <person name="Zhou L."/>
            <person name="Zuber A."/>
            <person name="Denarie J."/>
            <person name="Dixon R.A."/>
            <person name="May G.D."/>
            <person name="Schwartz D.C."/>
            <person name="Rogers J."/>
            <person name="Quetier F."/>
            <person name="Town C.D."/>
            <person name="Roe B.A."/>
        </authorList>
    </citation>
    <scope>NUCLEOTIDE SEQUENCE [LARGE SCALE GENOMIC DNA]</scope>
    <source>
        <strain evidence="3">A17</strain>
        <strain evidence="5 6">cv. Jemalong A17</strain>
    </source>
</reference>
<reference evidence="3 6" key="2">
    <citation type="journal article" date="2014" name="BMC Genomics">
        <title>An improved genome release (version Mt4.0) for the model legume Medicago truncatula.</title>
        <authorList>
            <person name="Tang H."/>
            <person name="Krishnakumar V."/>
            <person name="Bidwell S."/>
            <person name="Rosen B."/>
            <person name="Chan A."/>
            <person name="Zhou S."/>
            <person name="Gentzbittel L."/>
            <person name="Childs K.L."/>
            <person name="Yandell M."/>
            <person name="Gundlach H."/>
            <person name="Mayer K.F."/>
            <person name="Schwartz D.C."/>
            <person name="Town C.D."/>
        </authorList>
    </citation>
    <scope>GENOME REANNOTATION</scope>
    <source>
        <strain evidence="3">A17</strain>
        <strain evidence="5 6">cv. Jemalong A17</strain>
    </source>
</reference>
<gene>
    <name evidence="5" type="primary">25484672</name>
    <name evidence="3" type="ordered locus">MTR_1g081920</name>
    <name evidence="4" type="ORF">MtrunA17_Chr1g0191251</name>
</gene>
<dbReference type="InterPro" id="IPR009081">
    <property type="entry name" value="PP-bd_ACP"/>
</dbReference>
<dbReference type="PANTHER" id="PTHR46153">
    <property type="entry name" value="ACYL CARRIER PROTEIN"/>
    <property type="match status" value="1"/>
</dbReference>
<organism evidence="3 6">
    <name type="scientific">Medicago truncatula</name>
    <name type="common">Barrel medic</name>
    <name type="synonym">Medicago tribuloides</name>
    <dbReference type="NCBI Taxonomy" id="3880"/>
    <lineage>
        <taxon>Eukaryota</taxon>
        <taxon>Viridiplantae</taxon>
        <taxon>Streptophyta</taxon>
        <taxon>Embryophyta</taxon>
        <taxon>Tracheophyta</taxon>
        <taxon>Spermatophyta</taxon>
        <taxon>Magnoliopsida</taxon>
        <taxon>eudicotyledons</taxon>
        <taxon>Gunneridae</taxon>
        <taxon>Pentapetalae</taxon>
        <taxon>rosids</taxon>
        <taxon>fabids</taxon>
        <taxon>Fabales</taxon>
        <taxon>Fabaceae</taxon>
        <taxon>Papilionoideae</taxon>
        <taxon>50 kb inversion clade</taxon>
        <taxon>NPAAA clade</taxon>
        <taxon>Hologalegina</taxon>
        <taxon>IRL clade</taxon>
        <taxon>Trifolieae</taxon>
        <taxon>Medicago</taxon>
    </lineage>
</organism>
<dbReference type="AlphaFoldDB" id="A0A072VYB1"/>
<dbReference type="STRING" id="3880.A0A072VYB1"/>
<evidence type="ECO:0000313" key="6">
    <source>
        <dbReference type="Proteomes" id="UP000002051"/>
    </source>
</evidence>
<evidence type="ECO:0000313" key="3">
    <source>
        <dbReference type="EMBL" id="KEH43060.1"/>
    </source>
</evidence>
<feature type="domain" description="Carrier" evidence="2">
    <location>
        <begin position="11"/>
        <end position="88"/>
    </location>
</feature>
<name>A0A072VYB1_MEDTR</name>
<dbReference type="Gramene" id="rna4672">
    <property type="protein sequence ID" value="RHN80714.1"/>
    <property type="gene ID" value="gene4672"/>
</dbReference>
<dbReference type="Pfam" id="PF00550">
    <property type="entry name" value="PP-binding"/>
    <property type="match status" value="1"/>
</dbReference>